<sequence>MKLNKKYLIALALFVAFIPVAIIPIACKKSFLVQTNTFQSTEEATFQKASDVVSLVNSIYDTYQNSNLLKKSIWYYANFQTHDWFNYGNDIIWNYYAIPADFYALPDFWNNAYIGIARANSSFGVIQKALDKGILTADLAQRLTGEAYFLRGMTYYYLAGSFGGVPLELSDKTNGLTPRSAQDSVFMQVVADMDKAAELLPWKENLPPAELGRATKGAALGYAGSARMWLKDYAGAIQNFNALEGKYHLLTNFIDVHEYSNQNNDESLFEIQFEVPDGGSQSWDGSWQPPGGEIAWIDAFSWPWEISGEGYDYGNPGLWLSYQAGDKRKLGTICGPGDSSISPGIIAKGGIRSYAPVKSGFVAGNKTYIGDDGKIINTCGSLARPWYGDDGKRTGYYCAKHWRDPTLSGSNSFDTTAGSPQKIFGAQNQIMLRYAEILLSRAECKIRTGDVPGGLADIKLVRDRAWGGTAPAVMQDGANYDGSPSTPITDPLQMVLSEYRHELTGEYSLFYDLRRAGNDVAAAFIKKAYGTVDNQNNPIPNPAPGPTHDGKPHGLFNASLPPTRAVLPIPQVAIGLNPNLTQNPGY</sequence>
<keyword evidence="11" id="KW-1185">Reference proteome</keyword>
<reference evidence="10 11" key="1">
    <citation type="submission" date="2023-07" db="EMBL/GenBank/DDBJ databases">
        <authorList>
            <person name="Lian W.-H."/>
        </authorList>
    </citation>
    <scope>NUCLEOTIDE SEQUENCE [LARGE SCALE GENOMIC DNA]</scope>
    <source>
        <strain evidence="10 11">SYSU DXS3180</strain>
    </source>
</reference>
<dbReference type="EMBL" id="JAULBC010000005">
    <property type="protein sequence ID" value="MEX6688847.1"/>
    <property type="molecule type" value="Genomic_DNA"/>
</dbReference>
<evidence type="ECO:0000256" key="7">
    <source>
        <dbReference type="SAM" id="Phobius"/>
    </source>
</evidence>
<evidence type="ECO:0000256" key="5">
    <source>
        <dbReference type="ARBA" id="ARBA00023237"/>
    </source>
</evidence>
<dbReference type="Proteomes" id="UP001560573">
    <property type="component" value="Unassembled WGS sequence"/>
</dbReference>
<evidence type="ECO:0000256" key="3">
    <source>
        <dbReference type="ARBA" id="ARBA00022729"/>
    </source>
</evidence>
<dbReference type="InterPro" id="IPR012944">
    <property type="entry name" value="SusD_RagB_dom"/>
</dbReference>
<dbReference type="InterPro" id="IPR033985">
    <property type="entry name" value="SusD-like_N"/>
</dbReference>
<dbReference type="RefSeq" id="WP_369330257.1">
    <property type="nucleotide sequence ID" value="NZ_JAULBC010000005.1"/>
</dbReference>
<name>A0ABV3ZG39_9BACT</name>
<comment type="similarity">
    <text evidence="2">Belongs to the SusD family.</text>
</comment>
<evidence type="ECO:0000256" key="1">
    <source>
        <dbReference type="ARBA" id="ARBA00004442"/>
    </source>
</evidence>
<evidence type="ECO:0000259" key="9">
    <source>
        <dbReference type="Pfam" id="PF14322"/>
    </source>
</evidence>
<evidence type="ECO:0000256" key="6">
    <source>
        <dbReference type="SAM" id="MobiDB-lite"/>
    </source>
</evidence>
<feature type="domain" description="RagB/SusD" evidence="8">
    <location>
        <begin position="390"/>
        <end position="586"/>
    </location>
</feature>
<gene>
    <name evidence="10" type="ORF">QTN47_15170</name>
</gene>
<accession>A0ABV3ZG39</accession>
<dbReference type="Gene3D" id="1.25.40.390">
    <property type="match status" value="1"/>
</dbReference>
<keyword evidence="5" id="KW-0998">Cell outer membrane</keyword>
<feature type="domain" description="SusD-like N-terminal" evidence="9">
    <location>
        <begin position="46"/>
        <end position="223"/>
    </location>
</feature>
<feature type="region of interest" description="Disordered" evidence="6">
    <location>
        <begin position="534"/>
        <end position="556"/>
    </location>
</feature>
<comment type="subcellular location">
    <subcellularLocation>
        <location evidence="1">Cell outer membrane</location>
    </subcellularLocation>
</comment>
<evidence type="ECO:0000256" key="2">
    <source>
        <dbReference type="ARBA" id="ARBA00006275"/>
    </source>
</evidence>
<evidence type="ECO:0000313" key="11">
    <source>
        <dbReference type="Proteomes" id="UP001560573"/>
    </source>
</evidence>
<evidence type="ECO:0000256" key="4">
    <source>
        <dbReference type="ARBA" id="ARBA00023136"/>
    </source>
</evidence>
<feature type="transmembrane region" description="Helical" evidence="7">
    <location>
        <begin position="7"/>
        <end position="26"/>
    </location>
</feature>
<dbReference type="Pfam" id="PF14322">
    <property type="entry name" value="SusD-like_3"/>
    <property type="match status" value="1"/>
</dbReference>
<keyword evidence="7" id="KW-0812">Transmembrane</keyword>
<evidence type="ECO:0000313" key="10">
    <source>
        <dbReference type="EMBL" id="MEX6688847.1"/>
    </source>
</evidence>
<comment type="caution">
    <text evidence="10">The sequence shown here is derived from an EMBL/GenBank/DDBJ whole genome shotgun (WGS) entry which is preliminary data.</text>
</comment>
<keyword evidence="7" id="KW-1133">Transmembrane helix</keyword>
<dbReference type="InterPro" id="IPR011990">
    <property type="entry name" value="TPR-like_helical_dom_sf"/>
</dbReference>
<organism evidence="10 11">
    <name type="scientific">Danxiaibacter flavus</name>
    <dbReference type="NCBI Taxonomy" id="3049108"/>
    <lineage>
        <taxon>Bacteria</taxon>
        <taxon>Pseudomonadati</taxon>
        <taxon>Bacteroidota</taxon>
        <taxon>Chitinophagia</taxon>
        <taxon>Chitinophagales</taxon>
        <taxon>Chitinophagaceae</taxon>
        <taxon>Danxiaibacter</taxon>
    </lineage>
</organism>
<proteinExistence type="inferred from homology"/>
<evidence type="ECO:0000259" key="8">
    <source>
        <dbReference type="Pfam" id="PF07980"/>
    </source>
</evidence>
<dbReference type="SUPFAM" id="SSF48452">
    <property type="entry name" value="TPR-like"/>
    <property type="match status" value="1"/>
</dbReference>
<keyword evidence="4 7" id="KW-0472">Membrane</keyword>
<protein>
    <submittedName>
        <fullName evidence="10">RagB/SusD family nutrient uptake outer membrane protein</fullName>
    </submittedName>
</protein>
<keyword evidence="3" id="KW-0732">Signal</keyword>
<dbReference type="Pfam" id="PF07980">
    <property type="entry name" value="SusD_RagB"/>
    <property type="match status" value="1"/>
</dbReference>